<proteinExistence type="predicted"/>
<dbReference type="AlphaFoldDB" id="A0A7Z1PAX9"/>
<sequence>TFTLKDDRLPESLAGPADGRGIRISKVVFTLSGDSRLTYETEEHIYAGKK</sequence>
<name>A0A7Z1PAX9_SALET</name>
<accession>A0A7Z1PAX9</accession>
<reference evidence="1 2" key="1">
    <citation type="submission" date="2018-04" db="EMBL/GenBank/DDBJ databases">
        <title>Whole genome sequencing of Salmonella enterica.</title>
        <authorList>
            <person name="Bell R."/>
        </authorList>
    </citation>
    <scope>NUCLEOTIDE SEQUENCE [LARGE SCALE GENOMIC DNA]</scope>
    <source>
        <strain evidence="1 2">CFSAN058507</strain>
    </source>
</reference>
<dbReference type="Proteomes" id="UP000244190">
    <property type="component" value="Unassembled WGS sequence"/>
</dbReference>
<evidence type="ECO:0000313" key="1">
    <source>
        <dbReference type="EMBL" id="PTU33344.1"/>
    </source>
</evidence>
<comment type="caution">
    <text evidence="1">The sequence shown here is derived from an EMBL/GenBank/DDBJ whole genome shotgun (WGS) entry which is preliminary data.</text>
</comment>
<evidence type="ECO:0000313" key="2">
    <source>
        <dbReference type="Proteomes" id="UP000244190"/>
    </source>
</evidence>
<feature type="non-terminal residue" evidence="1">
    <location>
        <position position="1"/>
    </location>
</feature>
<gene>
    <name evidence="1" type="ORF">DBZ43_29730</name>
</gene>
<protein>
    <submittedName>
        <fullName evidence="1">Pilus assembly protein</fullName>
    </submittedName>
</protein>
<dbReference type="EMBL" id="QAQO01000117">
    <property type="protein sequence ID" value="PTU33344.1"/>
    <property type="molecule type" value="Genomic_DNA"/>
</dbReference>
<organism evidence="1 2">
    <name type="scientific">Salmonella enterica I</name>
    <dbReference type="NCBI Taxonomy" id="59201"/>
    <lineage>
        <taxon>Bacteria</taxon>
        <taxon>Pseudomonadati</taxon>
        <taxon>Pseudomonadota</taxon>
        <taxon>Gammaproteobacteria</taxon>
        <taxon>Enterobacterales</taxon>
        <taxon>Enterobacteriaceae</taxon>
        <taxon>Salmonella</taxon>
    </lineage>
</organism>